<name>A0A9D4LQ32_DREPO</name>
<evidence type="ECO:0000256" key="1">
    <source>
        <dbReference type="SAM" id="MobiDB-lite"/>
    </source>
</evidence>
<feature type="compositionally biased region" description="Low complexity" evidence="1">
    <location>
        <begin position="22"/>
        <end position="31"/>
    </location>
</feature>
<evidence type="ECO:0000313" key="2">
    <source>
        <dbReference type="EMBL" id="KAH3862613.1"/>
    </source>
</evidence>
<feature type="region of interest" description="Disordered" evidence="1">
    <location>
        <begin position="22"/>
        <end position="62"/>
    </location>
</feature>
<dbReference type="AlphaFoldDB" id="A0A9D4LQ32"/>
<gene>
    <name evidence="2" type="ORF">DPMN_025583</name>
</gene>
<dbReference type="Proteomes" id="UP000828390">
    <property type="component" value="Unassembled WGS sequence"/>
</dbReference>
<keyword evidence="3" id="KW-1185">Reference proteome</keyword>
<evidence type="ECO:0000313" key="3">
    <source>
        <dbReference type="Proteomes" id="UP000828390"/>
    </source>
</evidence>
<accession>A0A9D4LQ32</accession>
<protein>
    <submittedName>
        <fullName evidence="2">Uncharacterized protein</fullName>
    </submittedName>
</protein>
<reference evidence="2" key="2">
    <citation type="submission" date="2020-11" db="EMBL/GenBank/DDBJ databases">
        <authorList>
            <person name="McCartney M.A."/>
            <person name="Auch B."/>
            <person name="Kono T."/>
            <person name="Mallez S."/>
            <person name="Becker A."/>
            <person name="Gohl D.M."/>
            <person name="Silverstein K.A.T."/>
            <person name="Koren S."/>
            <person name="Bechman K.B."/>
            <person name="Herman A."/>
            <person name="Abrahante J.E."/>
            <person name="Garbe J."/>
        </authorList>
    </citation>
    <scope>NUCLEOTIDE SEQUENCE</scope>
    <source>
        <strain evidence="2">Duluth1</strain>
        <tissue evidence="2">Whole animal</tissue>
    </source>
</reference>
<reference evidence="2" key="1">
    <citation type="journal article" date="2019" name="bioRxiv">
        <title>The Genome of the Zebra Mussel, Dreissena polymorpha: A Resource for Invasive Species Research.</title>
        <authorList>
            <person name="McCartney M.A."/>
            <person name="Auch B."/>
            <person name="Kono T."/>
            <person name="Mallez S."/>
            <person name="Zhang Y."/>
            <person name="Obille A."/>
            <person name="Becker A."/>
            <person name="Abrahante J.E."/>
            <person name="Garbe J."/>
            <person name="Badalamenti J.P."/>
            <person name="Herman A."/>
            <person name="Mangelson H."/>
            <person name="Liachko I."/>
            <person name="Sullivan S."/>
            <person name="Sone E.D."/>
            <person name="Koren S."/>
            <person name="Silverstein K.A.T."/>
            <person name="Beckman K.B."/>
            <person name="Gohl D.M."/>
        </authorList>
    </citation>
    <scope>NUCLEOTIDE SEQUENCE</scope>
    <source>
        <strain evidence="2">Duluth1</strain>
        <tissue evidence="2">Whole animal</tissue>
    </source>
</reference>
<proteinExistence type="predicted"/>
<dbReference type="EMBL" id="JAIWYP010000002">
    <property type="protein sequence ID" value="KAH3862613.1"/>
    <property type="molecule type" value="Genomic_DNA"/>
</dbReference>
<comment type="caution">
    <text evidence="2">The sequence shown here is derived from an EMBL/GenBank/DDBJ whole genome shotgun (WGS) entry which is preliminary data.</text>
</comment>
<organism evidence="2 3">
    <name type="scientific">Dreissena polymorpha</name>
    <name type="common">Zebra mussel</name>
    <name type="synonym">Mytilus polymorpha</name>
    <dbReference type="NCBI Taxonomy" id="45954"/>
    <lineage>
        <taxon>Eukaryota</taxon>
        <taxon>Metazoa</taxon>
        <taxon>Spiralia</taxon>
        <taxon>Lophotrochozoa</taxon>
        <taxon>Mollusca</taxon>
        <taxon>Bivalvia</taxon>
        <taxon>Autobranchia</taxon>
        <taxon>Heteroconchia</taxon>
        <taxon>Euheterodonta</taxon>
        <taxon>Imparidentia</taxon>
        <taxon>Neoheterodontei</taxon>
        <taxon>Myida</taxon>
        <taxon>Dreissenoidea</taxon>
        <taxon>Dreissenidae</taxon>
        <taxon>Dreissena</taxon>
    </lineage>
</organism>
<sequence>MTSALIGGTSLHCSTSSTEVLSSLTSPSETVGGTQDAIASGKARNPNSRPEKVLSRPAGHGT</sequence>